<dbReference type="STRING" id="153971.AWC19_22925"/>
<proteinExistence type="predicted"/>
<reference evidence="1 2" key="1">
    <citation type="submission" date="2016-01" db="EMBL/GenBank/DDBJ databases">
        <title>The new phylogeny of the genus Mycobacterium.</title>
        <authorList>
            <person name="Tarcisio F."/>
            <person name="Conor M."/>
            <person name="Antonella G."/>
            <person name="Elisabetta G."/>
            <person name="Giulia F.S."/>
            <person name="Sara T."/>
            <person name="Anna F."/>
            <person name="Clotilde B."/>
            <person name="Roberto B."/>
            <person name="Veronica D.S."/>
            <person name="Fabio R."/>
            <person name="Monica P."/>
            <person name="Olivier J."/>
            <person name="Enrico T."/>
            <person name="Nicola S."/>
        </authorList>
    </citation>
    <scope>NUCLEOTIDE SEQUENCE [LARGE SCALE GENOMIC DNA]</scope>
    <source>
        <strain evidence="1 2">DSM 44572</strain>
    </source>
</reference>
<gene>
    <name evidence="1" type="ORF">AWC19_22925</name>
</gene>
<name>A0A1X1YY23_9MYCO</name>
<protein>
    <submittedName>
        <fullName evidence="1">Uncharacterized protein</fullName>
    </submittedName>
</protein>
<accession>A0A1X1YY23</accession>
<sequence length="170" mass="19027">MAVTGWSILRQVRDTVMNGFGLDESDFDPGAPCLLEGPKTINIGGQDRSLDALDADIVPRTGDGRLVVDGTVSAENKLYDFKATFTVTYEMGLDDIPRTRTRRRSVSRPTGTDGAGCGCKAIPKRCTGFRDAAWRIRRRPRWRRPWRQRLVRRRAAGPLGRRPTGRRRGA</sequence>
<evidence type="ECO:0000313" key="1">
    <source>
        <dbReference type="EMBL" id="ORW16009.1"/>
    </source>
</evidence>
<dbReference type="EMBL" id="LQPJ01000157">
    <property type="protein sequence ID" value="ORW16009.1"/>
    <property type="molecule type" value="Genomic_DNA"/>
</dbReference>
<dbReference type="Proteomes" id="UP000193529">
    <property type="component" value="Unassembled WGS sequence"/>
</dbReference>
<keyword evidence="2" id="KW-1185">Reference proteome</keyword>
<organism evidence="1 2">
    <name type="scientific">Mycobacterium palustre</name>
    <dbReference type="NCBI Taxonomy" id="153971"/>
    <lineage>
        <taxon>Bacteria</taxon>
        <taxon>Bacillati</taxon>
        <taxon>Actinomycetota</taxon>
        <taxon>Actinomycetes</taxon>
        <taxon>Mycobacteriales</taxon>
        <taxon>Mycobacteriaceae</taxon>
        <taxon>Mycobacterium</taxon>
        <taxon>Mycobacterium simiae complex</taxon>
    </lineage>
</organism>
<evidence type="ECO:0000313" key="2">
    <source>
        <dbReference type="Proteomes" id="UP000193529"/>
    </source>
</evidence>
<dbReference type="AlphaFoldDB" id="A0A1X1YY23"/>
<comment type="caution">
    <text evidence="1">The sequence shown here is derived from an EMBL/GenBank/DDBJ whole genome shotgun (WGS) entry which is preliminary data.</text>
</comment>